<feature type="domain" description="Bacteriophage tail tape measure N-terminal" evidence="2">
    <location>
        <begin position="148"/>
        <end position="345"/>
    </location>
</feature>
<feature type="region of interest" description="Disordered" evidence="1">
    <location>
        <begin position="531"/>
        <end position="589"/>
    </location>
</feature>
<feature type="compositionally biased region" description="Polar residues" evidence="1">
    <location>
        <begin position="574"/>
        <end position="589"/>
    </location>
</feature>
<name>A0A843B6B6_9BURK</name>
<dbReference type="RefSeq" id="WP_198462265.1">
    <property type="nucleotide sequence ID" value="NZ_JABBCQ020000030.1"/>
</dbReference>
<dbReference type="InterPro" id="IPR009628">
    <property type="entry name" value="Phage_tape_measure_N"/>
</dbReference>
<gene>
    <name evidence="3" type="ORF">HF327_020810</name>
</gene>
<keyword evidence="4" id="KW-1185">Reference proteome</keyword>
<sequence length="589" mass="62277">MANGSDMNVALRFQADVKQARAELQSLRAAMDGIGQGTAQVDAQPIEQLGKAAQQAALAGKQHVSTVKQTTAAIDEQKKAAREAAQEQKKAAREVEQAHKQALQAQKNAAKEAAQAAAEAARQRQAVEKKALADANLAAAAIAKEARTQANLKKNADRMLPAQMTDITVGLSTGQSPFTVALQQGGQLKDMYGGMVPAAKAVSSAVLGMVNPYTVAAAAVVGLGVAWHSAAKETEGYTKAIVLTGNAAGTTVSQLSSVTRAVGEMTGSYGLANAAVTGLAATGRVTSSVIALAAQSTVAMARATGAAVDDMVQKFAELGKSPVEASKKLNEQYNYLTLSIYQQIKALDEQGRKEEAAALAQRSYAQAMAQRANEVQQSLNALGKAFQWVGDKASGMWQAIKDSVRTAPLAAQLADAQKEYRFLVEKSSQGAKIAGFFGIQGYDSTKEDRLKALTKVTDLQQQIRTEEEKAAAQQKRAQDAAAGIEATDSWDRRAKSLRDWKAQLKDEIKAIQDEGKLLGKTQEQINAQIKAATEKLTPKERKAAGPKVNPVDTAYQTQLQTLQQARAQAEQGLANAQDNVGSSTDQATA</sequence>
<feature type="non-terminal residue" evidence="3">
    <location>
        <position position="589"/>
    </location>
</feature>
<protein>
    <submittedName>
        <fullName evidence="3">Phage tail length tape measure family protein</fullName>
    </submittedName>
</protein>
<evidence type="ECO:0000313" key="4">
    <source>
        <dbReference type="Proteomes" id="UP000530032"/>
    </source>
</evidence>
<dbReference type="EMBL" id="JABBCQ020000030">
    <property type="protein sequence ID" value="MBI1626916.1"/>
    <property type="molecule type" value="Genomic_DNA"/>
</dbReference>
<accession>A0A843B6B6</accession>
<feature type="compositionally biased region" description="Low complexity" evidence="1">
    <location>
        <begin position="553"/>
        <end position="571"/>
    </location>
</feature>
<organism evidence="3 4">
    <name type="scientific">Comamonas suwonensis</name>
    <dbReference type="NCBI Taxonomy" id="2606214"/>
    <lineage>
        <taxon>Bacteria</taxon>
        <taxon>Pseudomonadati</taxon>
        <taxon>Pseudomonadota</taxon>
        <taxon>Betaproteobacteria</taxon>
        <taxon>Burkholderiales</taxon>
        <taxon>Comamonadaceae</taxon>
        <taxon>Comamonas</taxon>
    </lineage>
</organism>
<reference evidence="3" key="1">
    <citation type="submission" date="2020-12" db="EMBL/GenBank/DDBJ databases">
        <title>Comamonas sp. nov., isolated from stream water.</title>
        <authorList>
            <person name="Park K.-H."/>
        </authorList>
    </citation>
    <scope>NUCLEOTIDE SEQUENCE</scope>
    <source>
        <strain evidence="3">EJ-4</strain>
    </source>
</reference>
<feature type="region of interest" description="Disordered" evidence="1">
    <location>
        <begin position="79"/>
        <end position="104"/>
    </location>
</feature>
<feature type="region of interest" description="Disordered" evidence="1">
    <location>
        <begin position="467"/>
        <end position="487"/>
    </location>
</feature>
<evidence type="ECO:0000256" key="1">
    <source>
        <dbReference type="SAM" id="MobiDB-lite"/>
    </source>
</evidence>
<proteinExistence type="predicted"/>
<feature type="compositionally biased region" description="Basic and acidic residues" evidence="1">
    <location>
        <begin position="79"/>
        <end position="99"/>
    </location>
</feature>
<evidence type="ECO:0000259" key="2">
    <source>
        <dbReference type="Pfam" id="PF06791"/>
    </source>
</evidence>
<feature type="compositionally biased region" description="Basic and acidic residues" evidence="1">
    <location>
        <begin position="532"/>
        <end position="543"/>
    </location>
</feature>
<evidence type="ECO:0000313" key="3">
    <source>
        <dbReference type="EMBL" id="MBI1626916.1"/>
    </source>
</evidence>
<dbReference type="Pfam" id="PF06791">
    <property type="entry name" value="TMP_2"/>
    <property type="match status" value="1"/>
</dbReference>
<feature type="compositionally biased region" description="Low complexity" evidence="1">
    <location>
        <begin position="471"/>
        <end position="482"/>
    </location>
</feature>
<dbReference type="AlphaFoldDB" id="A0A843B6B6"/>
<dbReference type="Proteomes" id="UP000530032">
    <property type="component" value="Unassembled WGS sequence"/>
</dbReference>
<comment type="caution">
    <text evidence="3">The sequence shown here is derived from an EMBL/GenBank/DDBJ whole genome shotgun (WGS) entry which is preliminary data.</text>
</comment>